<accession>A0A7W9INM3</accession>
<dbReference type="SUPFAM" id="SSF54373">
    <property type="entry name" value="FAD-linked reductases, C-terminal domain"/>
    <property type="match status" value="1"/>
</dbReference>
<dbReference type="InterPro" id="IPR036188">
    <property type="entry name" value="FAD/NAD-bd_sf"/>
</dbReference>
<dbReference type="Pfam" id="PF01593">
    <property type="entry name" value="Amino_oxidase"/>
    <property type="match status" value="1"/>
</dbReference>
<organism evidence="4 5">
    <name type="scientific">Streptosporangium becharense</name>
    <dbReference type="NCBI Taxonomy" id="1816182"/>
    <lineage>
        <taxon>Bacteria</taxon>
        <taxon>Bacillati</taxon>
        <taxon>Actinomycetota</taxon>
        <taxon>Actinomycetes</taxon>
        <taxon>Streptosporangiales</taxon>
        <taxon>Streptosporangiaceae</taxon>
        <taxon>Streptosporangium</taxon>
    </lineage>
</organism>
<dbReference type="Proteomes" id="UP000540685">
    <property type="component" value="Unassembled WGS sequence"/>
</dbReference>
<dbReference type="AlphaFoldDB" id="A0A7W9INM3"/>
<feature type="domain" description="Amine oxidase" evidence="3">
    <location>
        <begin position="243"/>
        <end position="481"/>
    </location>
</feature>
<evidence type="ECO:0000313" key="5">
    <source>
        <dbReference type="Proteomes" id="UP000540685"/>
    </source>
</evidence>
<evidence type="ECO:0000256" key="1">
    <source>
        <dbReference type="ARBA" id="ARBA00005995"/>
    </source>
</evidence>
<keyword evidence="2" id="KW-0560">Oxidoreductase</keyword>
<dbReference type="SUPFAM" id="SSF51905">
    <property type="entry name" value="FAD/NAD(P)-binding domain"/>
    <property type="match status" value="1"/>
</dbReference>
<dbReference type="Gene3D" id="3.90.660.10">
    <property type="match status" value="1"/>
</dbReference>
<evidence type="ECO:0000313" key="4">
    <source>
        <dbReference type="EMBL" id="MBB5823656.1"/>
    </source>
</evidence>
<dbReference type="GO" id="GO:0046592">
    <property type="term" value="F:polyamine oxidase activity"/>
    <property type="evidence" value="ECO:0007669"/>
    <property type="project" value="TreeGrafter"/>
</dbReference>
<proteinExistence type="inferred from homology"/>
<dbReference type="InterPro" id="IPR050281">
    <property type="entry name" value="Flavin_monoamine_oxidase"/>
</dbReference>
<reference evidence="4 5" key="1">
    <citation type="submission" date="2020-08" db="EMBL/GenBank/DDBJ databases">
        <title>Sequencing the genomes of 1000 actinobacteria strains.</title>
        <authorList>
            <person name="Klenk H.-P."/>
        </authorList>
    </citation>
    <scope>NUCLEOTIDE SEQUENCE [LARGE SCALE GENOMIC DNA]</scope>
    <source>
        <strain evidence="4 5">DSM 46887</strain>
    </source>
</reference>
<keyword evidence="5" id="KW-1185">Reference proteome</keyword>
<comment type="caution">
    <text evidence="4">The sequence shown here is derived from an EMBL/GenBank/DDBJ whole genome shotgun (WGS) entry which is preliminary data.</text>
</comment>
<gene>
    <name evidence="4" type="ORF">F4562_006718</name>
</gene>
<dbReference type="PANTHER" id="PTHR10742">
    <property type="entry name" value="FLAVIN MONOAMINE OXIDASE"/>
    <property type="match status" value="1"/>
</dbReference>
<evidence type="ECO:0000256" key="2">
    <source>
        <dbReference type="ARBA" id="ARBA00023002"/>
    </source>
</evidence>
<dbReference type="Pfam" id="PF13450">
    <property type="entry name" value="NAD_binding_8"/>
    <property type="match status" value="1"/>
</dbReference>
<dbReference type="RefSeq" id="WP_184546513.1">
    <property type="nucleotide sequence ID" value="NZ_JACHMP010000001.1"/>
</dbReference>
<sequence>MRTTMRGMAAALSAAVAGAVLGHRAGFQAAGRRPEGRWTVTDGAGAVPGGVAGDVTRVIVVGAGLAGLTVANALACAGVEVLVLEAGDRVGGRIRTAEIAGADVDLGAAWIHSPVGNPLSELCARAGVRRRPYDLDGLVAGAALVGEHGERAGGRFRRGLLRRAAGFEDAVADLAARAGDGATLADLVEVYCAADTDATRRSWVRFVLRTAIETELAAPLQAVPATALPGLPGFPEPYSGGDDVPVGGYRALLAALTPEVAIRTGAVVRSVRAGDDGVTVETADGHGERGSHVVVTVPLGVLKAGVIGFVPVLPPVKARAVAALGFGALEKVVLRYDARHWDDVTGFLIRHRDTPLRAWVDATGPVGAPTLVALAGGPAGAALASWEEEKVLRHARDLLRTAVSRSLPPPREAVVTRWHEDPFARGSYTHLTAGGGRAEIEALATPIAGRVLFAGEATSGDRFGHADGAFTSGVREAGRLLGTGSVELRIRG</sequence>
<comment type="similarity">
    <text evidence="1">Belongs to the flavin monoamine oxidase family.</text>
</comment>
<dbReference type="PANTHER" id="PTHR10742:SF386">
    <property type="entry name" value="LYSINE-SPECIFIC HISTONE DEMETHYLASE 1A"/>
    <property type="match status" value="1"/>
</dbReference>
<dbReference type="GO" id="GO:0006598">
    <property type="term" value="P:polyamine catabolic process"/>
    <property type="evidence" value="ECO:0007669"/>
    <property type="project" value="TreeGrafter"/>
</dbReference>
<evidence type="ECO:0000259" key="3">
    <source>
        <dbReference type="Pfam" id="PF01593"/>
    </source>
</evidence>
<protein>
    <submittedName>
        <fullName evidence="4">Monoamine oxidase</fullName>
    </submittedName>
</protein>
<dbReference type="Gene3D" id="3.50.50.60">
    <property type="entry name" value="FAD/NAD(P)-binding domain"/>
    <property type="match status" value="1"/>
</dbReference>
<dbReference type="InterPro" id="IPR002937">
    <property type="entry name" value="Amino_oxidase"/>
</dbReference>
<dbReference type="EMBL" id="JACHMP010000001">
    <property type="protein sequence ID" value="MBB5823656.1"/>
    <property type="molecule type" value="Genomic_DNA"/>
</dbReference>
<name>A0A7W9INM3_9ACTN</name>